<dbReference type="EMBL" id="CP035493">
    <property type="protein sequence ID" value="QAY69613.1"/>
    <property type="molecule type" value="Genomic_DNA"/>
</dbReference>
<evidence type="ECO:0000256" key="1">
    <source>
        <dbReference type="SAM" id="Phobius"/>
    </source>
</evidence>
<feature type="transmembrane region" description="Helical" evidence="1">
    <location>
        <begin position="247"/>
        <end position="270"/>
    </location>
</feature>
<evidence type="ECO:0000313" key="3">
    <source>
        <dbReference type="Proteomes" id="UP000292118"/>
    </source>
</evidence>
<dbReference type="OrthoDB" id="3171769at2"/>
<feature type="transmembrane region" description="Helical" evidence="1">
    <location>
        <begin position="116"/>
        <end position="144"/>
    </location>
</feature>
<sequence length="329" mass="34518">MTNRTDLTARYLDAAAAQVREPQRDALRRELAERIADTVDARVAAGAAPADAEYATLAALGHPAALAADYLDRPLQLIGPRYYLLWRRLVRVVVPIAGVVAAVGSAVGAVTEGLGAAQVIGAGIGTGVQIAVYVAAGITFVLAVMERNVPAKDLDPSAGWRPEQLPEVQTPSARTVRNDQIGDVVWLAILGALVFFGNQLSFVRGGDAHTQFLDAGTWSWLRWALLALVVVELVLVLVSLARRRWTWWFAGVNATVNAATVAVLVPVLSTGRLLDPGALTSAGWADGPELVGPGGTLATVAVVAVVVLCVADAVKGFVRAARQSGRSTP</sequence>
<proteinExistence type="predicted"/>
<reference evidence="2 3" key="1">
    <citation type="submission" date="2019-01" db="EMBL/GenBank/DDBJ databases">
        <title>Genome sequencing of strain FW10M-9.</title>
        <authorList>
            <person name="Heo J."/>
            <person name="Kim S.-J."/>
            <person name="Kim J.-S."/>
            <person name="Hong S.-B."/>
            <person name="Kwon S.-W."/>
        </authorList>
    </citation>
    <scope>NUCLEOTIDE SEQUENCE [LARGE SCALE GENOMIC DNA]</scope>
    <source>
        <strain evidence="2 3">FW10M-9</strain>
    </source>
</reference>
<dbReference type="RefSeq" id="WP_129187011.1">
    <property type="nucleotide sequence ID" value="NZ_CP035493.1"/>
</dbReference>
<feature type="transmembrane region" description="Helical" evidence="1">
    <location>
        <begin position="290"/>
        <end position="314"/>
    </location>
</feature>
<gene>
    <name evidence="2" type="ORF">ET471_05815</name>
</gene>
<feature type="transmembrane region" description="Helical" evidence="1">
    <location>
        <begin position="89"/>
        <end position="110"/>
    </location>
</feature>
<keyword evidence="1" id="KW-0472">Membrane</keyword>
<keyword evidence="3" id="KW-1185">Reference proteome</keyword>
<evidence type="ECO:0000313" key="2">
    <source>
        <dbReference type="EMBL" id="QAY69613.1"/>
    </source>
</evidence>
<feature type="transmembrane region" description="Helical" evidence="1">
    <location>
        <begin position="184"/>
        <end position="200"/>
    </location>
</feature>
<evidence type="ECO:0008006" key="4">
    <source>
        <dbReference type="Google" id="ProtNLM"/>
    </source>
</evidence>
<dbReference type="KEGG" id="xya:ET471_05815"/>
<name>A0A4P6F4H9_9MICO</name>
<accession>A0A4P6F4H9</accession>
<keyword evidence="1" id="KW-0812">Transmembrane</keyword>
<protein>
    <recommendedName>
        <fullName evidence="4">LigA protein</fullName>
    </recommendedName>
</protein>
<dbReference type="Proteomes" id="UP000292118">
    <property type="component" value="Chromosome"/>
</dbReference>
<organism evidence="2 3">
    <name type="scientific">Xylanimonas protaetiae</name>
    <dbReference type="NCBI Taxonomy" id="2509457"/>
    <lineage>
        <taxon>Bacteria</taxon>
        <taxon>Bacillati</taxon>
        <taxon>Actinomycetota</taxon>
        <taxon>Actinomycetes</taxon>
        <taxon>Micrococcales</taxon>
        <taxon>Promicromonosporaceae</taxon>
        <taxon>Xylanimonas</taxon>
    </lineage>
</organism>
<keyword evidence="1" id="KW-1133">Transmembrane helix</keyword>
<feature type="transmembrane region" description="Helical" evidence="1">
    <location>
        <begin position="220"/>
        <end position="240"/>
    </location>
</feature>
<dbReference type="AlphaFoldDB" id="A0A4P6F4H9"/>